<dbReference type="Gene3D" id="3.30.70.2970">
    <property type="entry name" value="Protein of unknown function (DUF541), domain 2"/>
    <property type="match status" value="1"/>
</dbReference>
<dbReference type="InterPro" id="IPR016907">
    <property type="entry name" value="UCP029033"/>
</dbReference>
<reference evidence="2 3" key="1">
    <citation type="journal article" date="2016" name="Nat. Commun.">
        <title>Thousands of microbial genomes shed light on interconnected biogeochemical processes in an aquifer system.</title>
        <authorList>
            <person name="Anantharaman K."/>
            <person name="Brown C.T."/>
            <person name="Hug L.A."/>
            <person name="Sharon I."/>
            <person name="Castelle C.J."/>
            <person name="Probst A.J."/>
            <person name="Thomas B.C."/>
            <person name="Singh A."/>
            <person name="Wilkins M.J."/>
            <person name="Karaoz U."/>
            <person name="Brodie E.L."/>
            <person name="Williams K.H."/>
            <person name="Hubbard S.S."/>
            <person name="Banfield J.F."/>
        </authorList>
    </citation>
    <scope>NUCLEOTIDE SEQUENCE [LARGE SCALE GENOMIC DNA]</scope>
</reference>
<evidence type="ECO:0008006" key="4">
    <source>
        <dbReference type="Google" id="ProtNLM"/>
    </source>
</evidence>
<gene>
    <name evidence="2" type="ORF">A3K52_05550</name>
</gene>
<feature type="transmembrane region" description="Helical" evidence="1">
    <location>
        <begin position="12"/>
        <end position="30"/>
    </location>
</feature>
<dbReference type="Gene3D" id="3.30.110.170">
    <property type="entry name" value="Protein of unknown function (DUF541), domain 1"/>
    <property type="match status" value="1"/>
</dbReference>
<keyword evidence="1" id="KW-0472">Membrane</keyword>
<proteinExistence type="predicted"/>
<organism evidence="2 3">
    <name type="scientific">Candidatus Roizmanbacteria bacterium RIFOXYD1_FULL_38_12</name>
    <dbReference type="NCBI Taxonomy" id="1802093"/>
    <lineage>
        <taxon>Bacteria</taxon>
        <taxon>Candidatus Roizmaniibacteriota</taxon>
    </lineage>
</organism>
<keyword evidence="1" id="KW-0812">Transmembrane</keyword>
<dbReference type="PIRSF" id="PIRSF029033">
    <property type="entry name" value="UCP029033"/>
    <property type="match status" value="1"/>
</dbReference>
<dbReference type="Pfam" id="PF04402">
    <property type="entry name" value="SIMPL"/>
    <property type="match status" value="1"/>
</dbReference>
<protein>
    <recommendedName>
        <fullName evidence="4">SIMPL domain-containing protein</fullName>
    </recommendedName>
</protein>
<dbReference type="EMBL" id="MGBR01000001">
    <property type="protein sequence ID" value="OGK74201.1"/>
    <property type="molecule type" value="Genomic_DNA"/>
</dbReference>
<sequence length="251" mass="28140">MRLLKNVSPNLLFIGIVVFISTALWSYAFFTKEIKTYKNTVSVIGVATKDVVSDYAVWRISVSRKSLDRSENVRKLTEDEKVIQAFLKDKGFTKDEISSSKISVSTIYKQNPNGYGVTDEVSSYETKSTVYVRTNKVYKVDEGTNLLRRFCEENNIELADASPDYTYLNFESEKIPLLQKAIEDAQKRAHALVNATKGVSRTSIGKILSAEQGVFQVNGANDNSVSDYGNFDTYSIRKTIRATVSVEFAAN</sequence>
<comment type="caution">
    <text evidence="2">The sequence shown here is derived from an EMBL/GenBank/DDBJ whole genome shotgun (WGS) entry which is preliminary data.</text>
</comment>
<dbReference type="Proteomes" id="UP000177050">
    <property type="component" value="Unassembled WGS sequence"/>
</dbReference>
<dbReference type="InterPro" id="IPR052022">
    <property type="entry name" value="26kDa_periplasmic_antigen"/>
</dbReference>
<dbReference type="InterPro" id="IPR007497">
    <property type="entry name" value="SIMPL/DUF541"/>
</dbReference>
<evidence type="ECO:0000256" key="1">
    <source>
        <dbReference type="SAM" id="Phobius"/>
    </source>
</evidence>
<dbReference type="AlphaFoldDB" id="A0A1F7L264"/>
<evidence type="ECO:0000313" key="3">
    <source>
        <dbReference type="Proteomes" id="UP000177050"/>
    </source>
</evidence>
<dbReference type="PANTHER" id="PTHR34387">
    <property type="entry name" value="SLR1258 PROTEIN"/>
    <property type="match status" value="1"/>
</dbReference>
<dbReference type="PANTHER" id="PTHR34387:SF2">
    <property type="entry name" value="SLR1258 PROTEIN"/>
    <property type="match status" value="1"/>
</dbReference>
<accession>A0A1F7L264</accession>
<keyword evidence="1" id="KW-1133">Transmembrane helix</keyword>
<name>A0A1F7L264_9BACT</name>
<dbReference type="GO" id="GO:0006974">
    <property type="term" value="P:DNA damage response"/>
    <property type="evidence" value="ECO:0007669"/>
    <property type="project" value="TreeGrafter"/>
</dbReference>
<evidence type="ECO:0000313" key="2">
    <source>
        <dbReference type="EMBL" id="OGK74201.1"/>
    </source>
</evidence>